<evidence type="ECO:0000256" key="1">
    <source>
        <dbReference type="SAM" id="SignalP"/>
    </source>
</evidence>
<dbReference type="PANTHER" id="PTHR35192:SF2">
    <property type="entry name" value="APPLE DOMAIN-CONTAINING PROTEIN"/>
    <property type="match status" value="1"/>
</dbReference>
<proteinExistence type="predicted"/>
<dbReference type="EMBL" id="MU155151">
    <property type="protein sequence ID" value="KAF9483665.1"/>
    <property type="molecule type" value="Genomic_DNA"/>
</dbReference>
<feature type="signal peptide" evidence="1">
    <location>
        <begin position="1"/>
        <end position="23"/>
    </location>
</feature>
<feature type="chain" id="PRO_5040254180" description="Protein CPL1-like domain-containing protein" evidence="1">
    <location>
        <begin position="24"/>
        <end position="266"/>
    </location>
</feature>
<dbReference type="OrthoDB" id="439917at2759"/>
<reference evidence="3" key="1">
    <citation type="submission" date="2020-11" db="EMBL/GenBank/DDBJ databases">
        <authorList>
            <consortium name="DOE Joint Genome Institute"/>
            <person name="Ahrendt S."/>
            <person name="Riley R."/>
            <person name="Andreopoulos W."/>
            <person name="Labutti K."/>
            <person name="Pangilinan J."/>
            <person name="Ruiz-Duenas F.J."/>
            <person name="Barrasa J.M."/>
            <person name="Sanchez-Garcia M."/>
            <person name="Camarero S."/>
            <person name="Miyauchi S."/>
            <person name="Serrano A."/>
            <person name="Linde D."/>
            <person name="Babiker R."/>
            <person name="Drula E."/>
            <person name="Ayuso-Fernandez I."/>
            <person name="Pacheco R."/>
            <person name="Padilla G."/>
            <person name="Ferreira P."/>
            <person name="Barriuso J."/>
            <person name="Kellner H."/>
            <person name="Castanera R."/>
            <person name="Alfaro M."/>
            <person name="Ramirez L."/>
            <person name="Pisabarro A.G."/>
            <person name="Kuo A."/>
            <person name="Tritt A."/>
            <person name="Lipzen A."/>
            <person name="He G."/>
            <person name="Yan M."/>
            <person name="Ng V."/>
            <person name="Cullen D."/>
            <person name="Martin F."/>
            <person name="Rosso M.-N."/>
            <person name="Henrissat B."/>
            <person name="Hibbett D."/>
            <person name="Martinez A.T."/>
            <person name="Grigoriev I.V."/>
        </authorList>
    </citation>
    <scope>NUCLEOTIDE SEQUENCE</scope>
    <source>
        <strain evidence="3">CIRM-BRFM 674</strain>
    </source>
</reference>
<protein>
    <recommendedName>
        <fullName evidence="2">Protein CPL1-like domain-containing protein</fullName>
    </recommendedName>
</protein>
<dbReference type="InterPro" id="IPR048661">
    <property type="entry name" value="CPL1-like"/>
</dbReference>
<dbReference type="Proteomes" id="UP000807469">
    <property type="component" value="Unassembled WGS sequence"/>
</dbReference>
<organism evidence="3 4">
    <name type="scientific">Pholiota conissans</name>
    <dbReference type="NCBI Taxonomy" id="109636"/>
    <lineage>
        <taxon>Eukaryota</taxon>
        <taxon>Fungi</taxon>
        <taxon>Dikarya</taxon>
        <taxon>Basidiomycota</taxon>
        <taxon>Agaricomycotina</taxon>
        <taxon>Agaricomycetes</taxon>
        <taxon>Agaricomycetidae</taxon>
        <taxon>Agaricales</taxon>
        <taxon>Agaricineae</taxon>
        <taxon>Strophariaceae</taxon>
        <taxon>Pholiota</taxon>
    </lineage>
</organism>
<comment type="caution">
    <text evidence="3">The sequence shown here is derived from an EMBL/GenBank/DDBJ whole genome shotgun (WGS) entry which is preliminary data.</text>
</comment>
<keyword evidence="1" id="KW-0732">Signal</keyword>
<dbReference type="InterPro" id="IPR038955">
    <property type="entry name" value="PriA/CPL1_fungi"/>
</dbReference>
<name>A0A9P5ZB74_9AGAR</name>
<gene>
    <name evidence="3" type="ORF">BDN70DRAFT_958174</name>
</gene>
<feature type="domain" description="Protein CPL1-like" evidence="2">
    <location>
        <begin position="188"/>
        <end position="253"/>
    </location>
</feature>
<keyword evidence="4" id="KW-1185">Reference proteome</keyword>
<accession>A0A9P5ZB74</accession>
<sequence>MRASLVNLAVFVSSFALLGAAQSSDVCGEVSAVLKLPSLAPPHKVITYGTISECICISHISNYVGSTSLTVSAVASAGRSAVINAITQMVNDCKKQTCHYPPHSIPACQHGNPCGFTCTDGFTPFPYGNHPTTCVCNKPYALCNGKCGLFKACPSGRPVYKRDLPGGLDQCPQGLTSCPVPGRGAHSMECVNTKTDLESCGGCTLPSYHGHIPEGIDCTAIHGVSDVSCLRGQCVVHRCMSGYTPNNLRDSCVRSDDDSEIVLAND</sequence>
<dbReference type="AlphaFoldDB" id="A0A9P5ZB74"/>
<evidence type="ECO:0000313" key="3">
    <source>
        <dbReference type="EMBL" id="KAF9483665.1"/>
    </source>
</evidence>
<evidence type="ECO:0000259" key="2">
    <source>
        <dbReference type="Pfam" id="PF21671"/>
    </source>
</evidence>
<evidence type="ECO:0000313" key="4">
    <source>
        <dbReference type="Proteomes" id="UP000807469"/>
    </source>
</evidence>
<dbReference type="PANTHER" id="PTHR35192">
    <property type="entry name" value="PROTEIN, PUTATIVE-RELATED"/>
    <property type="match status" value="1"/>
</dbReference>
<dbReference type="Pfam" id="PF21671">
    <property type="entry name" value="CPL1-like"/>
    <property type="match status" value="1"/>
</dbReference>